<protein>
    <submittedName>
        <fullName evidence="1">Unannotated protein</fullName>
    </submittedName>
</protein>
<dbReference type="SUPFAM" id="SSF63829">
    <property type="entry name" value="Calcium-dependent phosphotriesterase"/>
    <property type="match status" value="1"/>
</dbReference>
<dbReference type="PANTHER" id="PTHR42754:SF1">
    <property type="entry name" value="LIPOPROTEIN"/>
    <property type="match status" value="1"/>
</dbReference>
<reference evidence="1" key="1">
    <citation type="submission" date="2020-05" db="EMBL/GenBank/DDBJ databases">
        <authorList>
            <person name="Chiriac C."/>
            <person name="Salcher M."/>
            <person name="Ghai R."/>
            <person name="Kavagutti S V."/>
        </authorList>
    </citation>
    <scope>NUCLEOTIDE SEQUENCE</scope>
</reference>
<accession>A0A6J6E539</accession>
<dbReference type="AlphaFoldDB" id="A0A6J6E539"/>
<dbReference type="Pfam" id="PF17164">
    <property type="entry name" value="DUF5122"/>
    <property type="match status" value="7"/>
</dbReference>
<gene>
    <name evidence="1" type="ORF">UFOPK1740_00182</name>
</gene>
<proteinExistence type="predicted"/>
<sequence length="603" mass="62910">MDILKKISLLISLSFFVTFIFVTPVLAVVDGSLDESFGVGGIVTTNIANDFARGVVTQSDGKIVVAGHTLIGSDSDFMVVRFNTNGSLDTSFGTGGKVTTDIGSDDDEANSVALQSDGKIVVVGYTGIGSDADFAIIRYNTNGSLDTSFDSDGILTTGIGTGTDDYAYSIALQSDGQIVVAGYTYNVSNSDFAVVRYNSNGLLDTSFGTGGKVTTPIGSGDDVASSVVLQSDGKIVAAGYTHNGRDEDFAVVRYNSNGSLDTSFDSDGILTTGIGSTNDAANGVVIQSDSKIVVAGPSSNGRDDDFAVVRYNANGSLDTSFGTSGKVTTNITDDYAVSLVLQTDGKIVVAGTVYIGSNLDFAVVRYNTNGSLDTSFGIGGNVTTNIGSGRDEAISVVLQSDGKIVVAGHSNNGPESDFAVVRYSNSISNSNSTSWVGTQSITCPAPNPWVKEKLGFASSVKPVLVSAENTVGKTITQGSYDALKSSGVLFDTVSKKVSTATETLPIYGCKDKLLSGKVNQPIQFIAGGYTLQSDAHGYINTADLKWHDTNGVTLYTNTAAFMHTIKFTKTGKYVVVLTEQPDTSGGLIPTYGVRSIRFVININ</sequence>
<organism evidence="1">
    <name type="scientific">freshwater metagenome</name>
    <dbReference type="NCBI Taxonomy" id="449393"/>
    <lineage>
        <taxon>unclassified sequences</taxon>
        <taxon>metagenomes</taxon>
        <taxon>ecological metagenomes</taxon>
    </lineage>
</organism>
<evidence type="ECO:0000313" key="1">
    <source>
        <dbReference type="EMBL" id="CAB4570379.1"/>
    </source>
</evidence>
<dbReference type="PANTHER" id="PTHR42754">
    <property type="entry name" value="ENDOGLUCANASE"/>
    <property type="match status" value="1"/>
</dbReference>
<name>A0A6J6E539_9ZZZZ</name>
<dbReference type="Gene3D" id="2.80.10.50">
    <property type="match status" value="3"/>
</dbReference>
<dbReference type="InterPro" id="IPR013431">
    <property type="entry name" value="Delta_60_rpt"/>
</dbReference>
<dbReference type="NCBIfam" id="TIGR02608">
    <property type="entry name" value="delta_60_rpt"/>
    <property type="match status" value="8"/>
</dbReference>
<dbReference type="EMBL" id="CAEZTU010000004">
    <property type="protein sequence ID" value="CAB4570379.1"/>
    <property type="molecule type" value="Genomic_DNA"/>
</dbReference>